<name>A0A060Z0Y2_ONCMY</name>
<reference evidence="3" key="1">
    <citation type="journal article" date="2014" name="Nat. Commun.">
        <title>The rainbow trout genome provides novel insights into evolution after whole-genome duplication in vertebrates.</title>
        <authorList>
            <person name="Berthelot C."/>
            <person name="Brunet F."/>
            <person name="Chalopin D."/>
            <person name="Juanchich A."/>
            <person name="Bernard M."/>
            <person name="Noel B."/>
            <person name="Bento P."/>
            <person name="Da Silva C."/>
            <person name="Labadie K."/>
            <person name="Alberti A."/>
            <person name="Aury J.M."/>
            <person name="Louis A."/>
            <person name="Dehais P."/>
            <person name="Bardou P."/>
            <person name="Montfort J."/>
            <person name="Klopp C."/>
            <person name="Cabau C."/>
            <person name="Gaspin C."/>
            <person name="Thorgaard G.H."/>
            <person name="Boussaha M."/>
            <person name="Quillet E."/>
            <person name="Guyomard R."/>
            <person name="Galiana D."/>
            <person name="Bobe J."/>
            <person name="Volff J.N."/>
            <person name="Genet C."/>
            <person name="Wincker P."/>
            <person name="Jaillon O."/>
            <person name="Roest Crollius H."/>
            <person name="Guiguen Y."/>
        </authorList>
    </citation>
    <scope>NUCLEOTIDE SEQUENCE [LARGE SCALE GENOMIC DNA]</scope>
</reference>
<keyword evidence="2" id="KW-0732">Signal</keyword>
<feature type="compositionally biased region" description="Polar residues" evidence="1">
    <location>
        <begin position="321"/>
        <end position="332"/>
    </location>
</feature>
<feature type="non-terminal residue" evidence="3">
    <location>
        <position position="1"/>
    </location>
</feature>
<feature type="compositionally biased region" description="Acidic residues" evidence="1">
    <location>
        <begin position="258"/>
        <end position="269"/>
    </location>
</feature>
<evidence type="ECO:0000256" key="1">
    <source>
        <dbReference type="SAM" id="MobiDB-lite"/>
    </source>
</evidence>
<dbReference type="EMBL" id="FR931377">
    <property type="protein sequence ID" value="CDQ97522.1"/>
    <property type="molecule type" value="Genomic_DNA"/>
</dbReference>
<evidence type="ECO:0000313" key="4">
    <source>
        <dbReference type="Proteomes" id="UP000193380"/>
    </source>
</evidence>
<evidence type="ECO:0000256" key="2">
    <source>
        <dbReference type="SAM" id="SignalP"/>
    </source>
</evidence>
<feature type="compositionally biased region" description="Basic and acidic residues" evidence="1">
    <location>
        <begin position="226"/>
        <end position="236"/>
    </location>
</feature>
<reference evidence="3" key="2">
    <citation type="submission" date="2014-03" db="EMBL/GenBank/DDBJ databases">
        <authorList>
            <person name="Genoscope - CEA"/>
        </authorList>
    </citation>
    <scope>NUCLEOTIDE SEQUENCE</scope>
</reference>
<feature type="compositionally biased region" description="Basic residues" evidence="1">
    <location>
        <begin position="211"/>
        <end position="225"/>
    </location>
</feature>
<evidence type="ECO:0000313" key="3">
    <source>
        <dbReference type="EMBL" id="CDQ97522.1"/>
    </source>
</evidence>
<sequence>QPPVNLAHHICTVWICVLHMCLTITTRGSVVECDIDKLDRGEVERQREAERGKKGEEVSDRLPVVFSELSTEEEEEGDDEQGSTDEFSDSIEDDEDKLTAKSLASTKNSGMACGQGVLSGGPVSGALSQGGMGQVKHLAEQKRAIEEELEEMRTQLETTGYSSLAQMRSTLLRLQQENEALKENQGEVEGLGELEDPTDTCQENEALKITKGGRRSRRAGRSNRHVPRERGLKENQGEVEGLGELEDPTDTCQGWEQKEEEEMEEEEEVLPAVGPTHSKRGPPAVRMREGRGKRQCTRPHSLDLGTLLSHRQPDHTEKVKVQSSTQNQCLPE</sequence>
<proteinExistence type="predicted"/>
<feature type="compositionally biased region" description="Basic and acidic residues" evidence="1">
    <location>
        <begin position="311"/>
        <end position="320"/>
    </location>
</feature>
<feature type="signal peptide" evidence="2">
    <location>
        <begin position="1"/>
        <end position="23"/>
    </location>
</feature>
<feature type="region of interest" description="Disordered" evidence="1">
    <location>
        <begin position="181"/>
        <end position="332"/>
    </location>
</feature>
<dbReference type="AlphaFoldDB" id="A0A060Z0Y2"/>
<dbReference type="Proteomes" id="UP000193380">
    <property type="component" value="Unassembled WGS sequence"/>
</dbReference>
<feature type="compositionally biased region" description="Basic and acidic residues" evidence="1">
    <location>
        <begin position="42"/>
        <end position="60"/>
    </location>
</feature>
<feature type="region of interest" description="Disordered" evidence="1">
    <location>
        <begin position="42"/>
        <end position="96"/>
    </location>
</feature>
<dbReference type="STRING" id="8022.A0A060Z0Y2"/>
<evidence type="ECO:0008006" key="5">
    <source>
        <dbReference type="Google" id="ProtNLM"/>
    </source>
</evidence>
<protein>
    <recommendedName>
        <fullName evidence="5">CWF21 domain-containing protein</fullName>
    </recommendedName>
</protein>
<gene>
    <name evidence="3" type="ORF">GSONMT00048631001</name>
</gene>
<dbReference type="PaxDb" id="8022-A0A060Z0Y2"/>
<feature type="chain" id="PRO_5001596745" description="CWF21 domain-containing protein" evidence="2">
    <location>
        <begin position="24"/>
        <end position="332"/>
    </location>
</feature>
<organism evidence="3 4">
    <name type="scientific">Oncorhynchus mykiss</name>
    <name type="common">Rainbow trout</name>
    <name type="synonym">Salmo gairdneri</name>
    <dbReference type="NCBI Taxonomy" id="8022"/>
    <lineage>
        <taxon>Eukaryota</taxon>
        <taxon>Metazoa</taxon>
        <taxon>Chordata</taxon>
        <taxon>Craniata</taxon>
        <taxon>Vertebrata</taxon>
        <taxon>Euteleostomi</taxon>
        <taxon>Actinopterygii</taxon>
        <taxon>Neopterygii</taxon>
        <taxon>Teleostei</taxon>
        <taxon>Protacanthopterygii</taxon>
        <taxon>Salmoniformes</taxon>
        <taxon>Salmonidae</taxon>
        <taxon>Salmoninae</taxon>
        <taxon>Oncorhynchus</taxon>
    </lineage>
</organism>
<accession>A0A060Z0Y2</accession>
<feature type="compositionally biased region" description="Acidic residues" evidence="1">
    <location>
        <begin position="70"/>
        <end position="96"/>
    </location>
</feature>